<comment type="caution">
    <text evidence="2">The sequence shown here is derived from an EMBL/GenBank/DDBJ whole genome shotgun (WGS) entry which is preliminary data.</text>
</comment>
<keyword evidence="1" id="KW-0732">Signal</keyword>
<reference evidence="2" key="2">
    <citation type="submission" date="2023-06" db="EMBL/GenBank/DDBJ databases">
        <authorList>
            <person name="Swenson N.G."/>
            <person name="Wegrzyn J.L."/>
            <person name="Mcevoy S.L."/>
        </authorList>
    </citation>
    <scope>NUCLEOTIDE SEQUENCE</scope>
    <source>
        <strain evidence="2">NS2018</strain>
        <tissue evidence="2">Leaf</tissue>
    </source>
</reference>
<dbReference type="Proteomes" id="UP001168877">
    <property type="component" value="Unassembled WGS sequence"/>
</dbReference>
<feature type="signal peptide" evidence="1">
    <location>
        <begin position="1"/>
        <end position="16"/>
    </location>
</feature>
<protein>
    <submittedName>
        <fullName evidence="2">Uncharacterized protein</fullName>
    </submittedName>
</protein>
<keyword evidence="3" id="KW-1185">Reference proteome</keyword>
<organism evidence="2 3">
    <name type="scientific">Acer saccharum</name>
    <name type="common">Sugar maple</name>
    <dbReference type="NCBI Taxonomy" id="4024"/>
    <lineage>
        <taxon>Eukaryota</taxon>
        <taxon>Viridiplantae</taxon>
        <taxon>Streptophyta</taxon>
        <taxon>Embryophyta</taxon>
        <taxon>Tracheophyta</taxon>
        <taxon>Spermatophyta</taxon>
        <taxon>Magnoliopsida</taxon>
        <taxon>eudicotyledons</taxon>
        <taxon>Gunneridae</taxon>
        <taxon>Pentapetalae</taxon>
        <taxon>rosids</taxon>
        <taxon>malvids</taxon>
        <taxon>Sapindales</taxon>
        <taxon>Sapindaceae</taxon>
        <taxon>Hippocastanoideae</taxon>
        <taxon>Acereae</taxon>
        <taxon>Acer</taxon>
    </lineage>
</organism>
<dbReference type="EMBL" id="JAUESC010000381">
    <property type="protein sequence ID" value="KAK0589565.1"/>
    <property type="molecule type" value="Genomic_DNA"/>
</dbReference>
<feature type="chain" id="PRO_5041210298" evidence="1">
    <location>
        <begin position="17"/>
        <end position="95"/>
    </location>
</feature>
<evidence type="ECO:0000313" key="2">
    <source>
        <dbReference type="EMBL" id="KAK0589565.1"/>
    </source>
</evidence>
<reference evidence="2" key="1">
    <citation type="journal article" date="2022" name="Plant J.">
        <title>Strategies of tolerance reflected in two North American maple genomes.</title>
        <authorList>
            <person name="McEvoy S.L."/>
            <person name="Sezen U.U."/>
            <person name="Trouern-Trend A."/>
            <person name="McMahon S.M."/>
            <person name="Schaberg P.G."/>
            <person name="Yang J."/>
            <person name="Wegrzyn J.L."/>
            <person name="Swenson N.G."/>
        </authorList>
    </citation>
    <scope>NUCLEOTIDE SEQUENCE</scope>
    <source>
        <strain evidence="2">NS2018</strain>
    </source>
</reference>
<gene>
    <name evidence="2" type="ORF">LWI29_015872</name>
</gene>
<evidence type="ECO:0000256" key="1">
    <source>
        <dbReference type="SAM" id="SignalP"/>
    </source>
</evidence>
<accession>A0AA39SGF9</accession>
<sequence length="95" mass="10349">MMVSIWVVMVLGLTAAGDGAGGRDGGSDGLFMKIQEMDMTCVSEEVFVGFDLPPLFDEKESIDDSDSFENVVSSEYNSQGLALLHHRLGMMTLRI</sequence>
<evidence type="ECO:0000313" key="3">
    <source>
        <dbReference type="Proteomes" id="UP001168877"/>
    </source>
</evidence>
<dbReference type="AlphaFoldDB" id="A0AA39SGF9"/>
<name>A0AA39SGF9_ACESA</name>
<proteinExistence type="predicted"/>